<feature type="transmembrane region" description="Helical" evidence="1">
    <location>
        <begin position="211"/>
        <end position="229"/>
    </location>
</feature>
<dbReference type="PANTHER" id="PTHR23028">
    <property type="entry name" value="ACETYLTRANSFERASE"/>
    <property type="match status" value="1"/>
</dbReference>
<evidence type="ECO:0000313" key="4">
    <source>
        <dbReference type="Proteomes" id="UP000027987"/>
    </source>
</evidence>
<dbReference type="HOGENOM" id="CLU_005679_0_1_6"/>
<feature type="transmembrane region" description="Helical" evidence="1">
    <location>
        <begin position="235"/>
        <end position="253"/>
    </location>
</feature>
<evidence type="ECO:0000259" key="2">
    <source>
        <dbReference type="Pfam" id="PF01757"/>
    </source>
</evidence>
<dbReference type="AlphaFoldDB" id="A0A075JXV5"/>
<name>A0A075JXV5_9GAMM</name>
<feature type="transmembrane region" description="Helical" evidence="1">
    <location>
        <begin position="319"/>
        <end position="336"/>
    </location>
</feature>
<feature type="transmembrane region" description="Helical" evidence="1">
    <location>
        <begin position="172"/>
        <end position="199"/>
    </location>
</feature>
<dbReference type="RefSeq" id="WP_019464367.1">
    <property type="nucleotide sequence ID" value="NZ_ALOY01000122.1"/>
</dbReference>
<feature type="transmembrane region" description="Helical" evidence="1">
    <location>
        <begin position="96"/>
        <end position="120"/>
    </location>
</feature>
<dbReference type="KEGG" id="dja:HY57_05230"/>
<dbReference type="InterPro" id="IPR050879">
    <property type="entry name" value="Acyltransferase_3"/>
</dbReference>
<keyword evidence="1" id="KW-0812">Transmembrane</keyword>
<dbReference type="Proteomes" id="UP000027987">
    <property type="component" value="Chromosome"/>
</dbReference>
<dbReference type="InterPro" id="IPR002656">
    <property type="entry name" value="Acyl_transf_3_dom"/>
</dbReference>
<dbReference type="GO" id="GO:0016747">
    <property type="term" value="F:acyltransferase activity, transferring groups other than amino-acyl groups"/>
    <property type="evidence" value="ECO:0007669"/>
    <property type="project" value="InterPro"/>
</dbReference>
<feature type="domain" description="Acyltransferase 3" evidence="2">
    <location>
        <begin position="22"/>
        <end position="331"/>
    </location>
</feature>
<feature type="transmembrane region" description="Helical" evidence="1">
    <location>
        <begin position="258"/>
        <end position="277"/>
    </location>
</feature>
<sequence>MSLFRTRTLAEASAQGQDNFLLLRLMAASMVIYGHGNAVSANARFPDLFVWLGWGSYSGAIAVSAFFVISGFMITGSYVRRRHLPSFLWARLLRIYPAYVFCLLVSAYLVGAIVTSLPLADYLRDQQVWRYVSKNLELGKYLAYHLPGVFTGNQVGGAVNGSIWTLPAEVRMYLWVALVGVTGILGGKYLATVFIAALVAWGVMRPASIPLVPLADFVPLAGYFALGAFCFLNRAWVYVGWPVALVTGILAWLAHGSVVYPFAMALALASFVFAFAYNTRCDRFNRLGDYSYGLYLWGFPIQQVVAQHVPGASGLANAAFAWPLAMVMAIFSWHMVEKPALGLKALPGKGYQWLASVRGHARRKTALKSREGEA</sequence>
<protein>
    <recommendedName>
        <fullName evidence="2">Acyltransferase 3 domain-containing protein</fullName>
    </recommendedName>
</protein>
<dbReference type="GO" id="GO:0016020">
    <property type="term" value="C:membrane"/>
    <property type="evidence" value="ECO:0007669"/>
    <property type="project" value="TreeGrafter"/>
</dbReference>
<keyword evidence="1" id="KW-0472">Membrane</keyword>
<dbReference type="GO" id="GO:0009103">
    <property type="term" value="P:lipopolysaccharide biosynthetic process"/>
    <property type="evidence" value="ECO:0007669"/>
    <property type="project" value="TreeGrafter"/>
</dbReference>
<dbReference type="PATRIC" id="fig|1217721.7.peg.1098"/>
<accession>A0A075JXV5</accession>
<dbReference type="EMBL" id="CP008884">
    <property type="protein sequence ID" value="AIF46704.1"/>
    <property type="molecule type" value="Genomic_DNA"/>
</dbReference>
<dbReference type="Pfam" id="PF01757">
    <property type="entry name" value="Acyl_transf_3"/>
    <property type="match status" value="1"/>
</dbReference>
<proteinExistence type="predicted"/>
<feature type="transmembrane region" description="Helical" evidence="1">
    <location>
        <begin position="21"/>
        <end position="39"/>
    </location>
</feature>
<dbReference type="OrthoDB" id="9767863at2"/>
<organism evidence="3 4">
    <name type="scientific">Dyella japonica A8</name>
    <dbReference type="NCBI Taxonomy" id="1217721"/>
    <lineage>
        <taxon>Bacteria</taxon>
        <taxon>Pseudomonadati</taxon>
        <taxon>Pseudomonadota</taxon>
        <taxon>Gammaproteobacteria</taxon>
        <taxon>Lysobacterales</taxon>
        <taxon>Rhodanobacteraceae</taxon>
        <taxon>Dyella</taxon>
    </lineage>
</organism>
<feature type="transmembrane region" description="Helical" evidence="1">
    <location>
        <begin position="51"/>
        <end position="75"/>
    </location>
</feature>
<keyword evidence="4" id="KW-1185">Reference proteome</keyword>
<evidence type="ECO:0000256" key="1">
    <source>
        <dbReference type="SAM" id="Phobius"/>
    </source>
</evidence>
<reference evidence="3 4" key="1">
    <citation type="submission" date="2014-07" db="EMBL/GenBank/DDBJ databases">
        <title>Complete Genome Sequence of Dyella japonica Strain A8 Isolated from Malaysian Tropical Soil.</title>
        <authorList>
            <person name="Hui R.K.H."/>
            <person name="Chen J.-W."/>
            <person name="Chan K.-G."/>
            <person name="Leung F.C.C."/>
        </authorList>
    </citation>
    <scope>NUCLEOTIDE SEQUENCE [LARGE SCALE GENOMIC DNA]</scope>
    <source>
        <strain evidence="3 4">A8</strain>
    </source>
</reference>
<gene>
    <name evidence="3" type="ORF">HY57_05230</name>
</gene>
<dbReference type="PANTHER" id="PTHR23028:SF53">
    <property type="entry name" value="ACYL_TRANSF_3 DOMAIN-CONTAINING PROTEIN"/>
    <property type="match status" value="1"/>
</dbReference>
<keyword evidence="1" id="KW-1133">Transmembrane helix</keyword>
<evidence type="ECO:0000313" key="3">
    <source>
        <dbReference type="EMBL" id="AIF46704.1"/>
    </source>
</evidence>